<accession>T1IP42</accession>
<dbReference type="SUPFAM" id="SSF55174">
    <property type="entry name" value="Alpha-L RNA-binding motif"/>
    <property type="match status" value="1"/>
</dbReference>
<dbReference type="GO" id="GO:0003723">
    <property type="term" value="F:RNA binding"/>
    <property type="evidence" value="ECO:0007669"/>
    <property type="project" value="UniProtKB-KW"/>
</dbReference>
<dbReference type="EnsemblMetazoa" id="SMAR002784-RA">
    <property type="protein sequence ID" value="SMAR002784-PA"/>
    <property type="gene ID" value="SMAR002784"/>
</dbReference>
<dbReference type="HOGENOM" id="CLU_511250_0_0_1"/>
<evidence type="ECO:0000259" key="2">
    <source>
        <dbReference type="Pfam" id="PF25818"/>
    </source>
</evidence>
<sequence>MAAPLVKCCRTLYSPRALKTDQYAQMRAEKEVISKKVDVNFRDRMKFNLKSSQNKVIFADEVIKMMYLIRKNDPDDMELLINMLKNICNQETKPTDIKIGNLLMCMFHWLDEPELAFDVLKNPEFEYIFIKSNSYLVLMDLYFERKEYGRVLDILKLCRSRGKSFPYDICVLALASCYKMPGYLCKNKMLTQKESFDFTKNLIESAKEHKVDLLRRGLTFASALAIKQNEPEYALELLSFVEEDKFFTVSNLKMMALADLGRLEEIFQLLHAILGHNSPEIRHVRYYKQLYPDTYIKIKTAIEEKSECKGVEMSDLMKIYSKLNIQKKISRHSLDDELLKLITRKAEEPTGLRSREIYKSKDLFEDDANLVAPCNQVIFSRFKGSNRGKGFTDDEEIGSKWDEVELDSEVGSDFKDVTTHAASSRLDKILKVGLGLSNSKIETAFYDSRLRLNGEKVLKKSIPLNLGDEVDLIIGANSGNDKFVDIMKVILRGIKEEPGKEKVQVKLRRFKLLTIENYPFTNAYKSSTKVDKE</sequence>
<dbReference type="PANTHER" id="PTHR14700:SF0">
    <property type="entry name" value="PENTATRICOPEPTIDE REPEAT-CONTAINING PROTEIN 2, MITOCHONDRIAL"/>
    <property type="match status" value="1"/>
</dbReference>
<dbReference type="InterPro" id="IPR057896">
    <property type="entry name" value="MTRES1_C"/>
</dbReference>
<dbReference type="EMBL" id="JH431244">
    <property type="status" value="NOT_ANNOTATED_CDS"/>
    <property type="molecule type" value="Genomic_DNA"/>
</dbReference>
<dbReference type="Pfam" id="PF25818">
    <property type="entry name" value="MTRES1_C"/>
    <property type="match status" value="1"/>
</dbReference>
<evidence type="ECO:0000313" key="3">
    <source>
        <dbReference type="EnsemblMetazoa" id="SMAR002784-PA"/>
    </source>
</evidence>
<reference evidence="3" key="2">
    <citation type="submission" date="2015-02" db="UniProtKB">
        <authorList>
            <consortium name="EnsemblMetazoa"/>
        </authorList>
    </citation>
    <scope>IDENTIFICATION</scope>
</reference>
<feature type="domain" description="Mitochondrial transcription rescue factor 1 C-terminal" evidence="2">
    <location>
        <begin position="415"/>
        <end position="515"/>
    </location>
</feature>
<proteinExistence type="predicted"/>
<dbReference type="eggNOG" id="KOG4837">
    <property type="taxonomic scope" value="Eukaryota"/>
</dbReference>
<keyword evidence="1" id="KW-0694">RNA-binding</keyword>
<dbReference type="Proteomes" id="UP000014500">
    <property type="component" value="Unassembled WGS sequence"/>
</dbReference>
<reference evidence="4" key="1">
    <citation type="submission" date="2011-05" db="EMBL/GenBank/DDBJ databases">
        <authorList>
            <person name="Richards S.R."/>
            <person name="Qu J."/>
            <person name="Jiang H."/>
            <person name="Jhangiani S.N."/>
            <person name="Agravi P."/>
            <person name="Goodspeed R."/>
            <person name="Gross S."/>
            <person name="Mandapat C."/>
            <person name="Jackson L."/>
            <person name="Mathew T."/>
            <person name="Pu L."/>
            <person name="Thornton R."/>
            <person name="Saada N."/>
            <person name="Wilczek-Boney K.B."/>
            <person name="Lee S."/>
            <person name="Kovar C."/>
            <person name="Wu Y."/>
            <person name="Scherer S.E."/>
            <person name="Worley K.C."/>
            <person name="Muzny D.M."/>
            <person name="Gibbs R."/>
        </authorList>
    </citation>
    <scope>NUCLEOTIDE SEQUENCE</scope>
    <source>
        <strain evidence="4">Brora</strain>
    </source>
</reference>
<dbReference type="GO" id="GO:0050684">
    <property type="term" value="P:regulation of mRNA processing"/>
    <property type="evidence" value="ECO:0007669"/>
    <property type="project" value="InterPro"/>
</dbReference>
<dbReference type="STRING" id="126957.T1IP42"/>
<dbReference type="GO" id="GO:0005739">
    <property type="term" value="C:mitochondrion"/>
    <property type="evidence" value="ECO:0007669"/>
    <property type="project" value="InterPro"/>
</dbReference>
<dbReference type="PhylomeDB" id="T1IP42"/>
<organism evidence="3 4">
    <name type="scientific">Strigamia maritima</name>
    <name type="common">European centipede</name>
    <name type="synonym">Geophilus maritimus</name>
    <dbReference type="NCBI Taxonomy" id="126957"/>
    <lineage>
        <taxon>Eukaryota</taxon>
        <taxon>Metazoa</taxon>
        <taxon>Ecdysozoa</taxon>
        <taxon>Arthropoda</taxon>
        <taxon>Myriapoda</taxon>
        <taxon>Chilopoda</taxon>
        <taxon>Pleurostigmophora</taxon>
        <taxon>Geophilomorpha</taxon>
        <taxon>Linotaeniidae</taxon>
        <taxon>Strigamia</taxon>
    </lineage>
</organism>
<evidence type="ECO:0000256" key="1">
    <source>
        <dbReference type="PROSITE-ProRule" id="PRU00182"/>
    </source>
</evidence>
<dbReference type="PANTHER" id="PTHR14700">
    <property type="entry name" value="PENTATRICOPEPTIDE REPEAT-CONTAINING PROTEIN 2, MITOCHONDRIAL"/>
    <property type="match status" value="1"/>
</dbReference>
<evidence type="ECO:0000313" key="4">
    <source>
        <dbReference type="Proteomes" id="UP000014500"/>
    </source>
</evidence>
<name>T1IP42_STRMM</name>
<dbReference type="GO" id="GO:0007005">
    <property type="term" value="P:mitochondrion organization"/>
    <property type="evidence" value="ECO:0007669"/>
    <property type="project" value="TreeGrafter"/>
</dbReference>
<dbReference type="InterPro" id="IPR034629">
    <property type="entry name" value="PTCD2"/>
</dbReference>
<keyword evidence="4" id="KW-1185">Reference proteome</keyword>
<protein>
    <recommendedName>
        <fullName evidence="2">Mitochondrial transcription rescue factor 1 C-terminal domain-containing protein</fullName>
    </recommendedName>
</protein>
<dbReference type="AlphaFoldDB" id="T1IP42"/>
<dbReference type="PROSITE" id="PS50889">
    <property type="entry name" value="S4"/>
    <property type="match status" value="1"/>
</dbReference>